<name>A0ABW7SDW0_9ACTN</name>
<dbReference type="Proteomes" id="UP001611075">
    <property type="component" value="Unassembled WGS sequence"/>
</dbReference>
<evidence type="ECO:0000256" key="2">
    <source>
        <dbReference type="SAM" id="Phobius"/>
    </source>
</evidence>
<evidence type="ECO:0000313" key="4">
    <source>
        <dbReference type="Proteomes" id="UP001611075"/>
    </source>
</evidence>
<keyword evidence="2" id="KW-1133">Transmembrane helix</keyword>
<organism evidence="3 4">
    <name type="scientific">Micromonospora rubida</name>
    <dbReference type="NCBI Taxonomy" id="2697657"/>
    <lineage>
        <taxon>Bacteria</taxon>
        <taxon>Bacillati</taxon>
        <taxon>Actinomycetota</taxon>
        <taxon>Actinomycetes</taxon>
        <taxon>Micromonosporales</taxon>
        <taxon>Micromonosporaceae</taxon>
        <taxon>Micromonospora</taxon>
    </lineage>
</organism>
<evidence type="ECO:0000313" key="3">
    <source>
        <dbReference type="EMBL" id="MFI0791883.1"/>
    </source>
</evidence>
<feature type="compositionally biased region" description="Pro residues" evidence="1">
    <location>
        <begin position="283"/>
        <end position="307"/>
    </location>
</feature>
<evidence type="ECO:0000256" key="1">
    <source>
        <dbReference type="SAM" id="MobiDB-lite"/>
    </source>
</evidence>
<feature type="region of interest" description="Disordered" evidence="1">
    <location>
        <begin position="264"/>
        <end position="307"/>
    </location>
</feature>
<accession>A0ABW7SDW0</accession>
<proteinExistence type="predicted"/>
<comment type="caution">
    <text evidence="3">The sequence shown here is derived from an EMBL/GenBank/DDBJ whole genome shotgun (WGS) entry which is preliminary data.</text>
</comment>
<keyword evidence="2" id="KW-0812">Transmembrane</keyword>
<feature type="transmembrane region" description="Helical" evidence="2">
    <location>
        <begin position="173"/>
        <end position="198"/>
    </location>
</feature>
<keyword evidence="2" id="KW-0472">Membrane</keyword>
<feature type="transmembrane region" description="Helical" evidence="2">
    <location>
        <begin position="115"/>
        <end position="137"/>
    </location>
</feature>
<dbReference type="RefSeq" id="WP_396676540.1">
    <property type="nucleotide sequence ID" value="NZ_JBIRPU010000002.1"/>
</dbReference>
<evidence type="ECO:0008006" key="5">
    <source>
        <dbReference type="Google" id="ProtNLM"/>
    </source>
</evidence>
<protein>
    <recommendedName>
        <fullName evidence="5">DUF2567 domain-containing protein</fullName>
    </recommendedName>
</protein>
<gene>
    <name evidence="3" type="ORF">ACH4OY_04145</name>
</gene>
<sequence>MTAPVAAPVRPPRPTSVTVACWLQVATVLILLGLVALAVYEAVRLDGEISRVARLVPDADPAEVRGERDSNVFGTLFLGISLLLLAGWLAGTALPLLRGRNVARILVFVSSGGQLLLCLGPACSGMLLFPLVLALGFSEGMGPEGEPLPEEDLWQESRFLETLYGRQESHDAVIFPIVGISVLTVLLLTATVVLLLSLPSANRYFRPRAQPPAGPVPYVGWPTAPLPPVAPAGAWVPAGYPVPPGYLICPDPALHLAHPPTSSGPALPFAHPPASPGQAGPAAVPPPGSAPAPAGPPATDPPVAPGS</sequence>
<keyword evidence="4" id="KW-1185">Reference proteome</keyword>
<feature type="transmembrane region" description="Helical" evidence="2">
    <location>
        <begin position="72"/>
        <end position="94"/>
    </location>
</feature>
<feature type="transmembrane region" description="Helical" evidence="2">
    <location>
        <begin position="20"/>
        <end position="40"/>
    </location>
</feature>
<reference evidence="3 4" key="1">
    <citation type="submission" date="2024-10" db="EMBL/GenBank/DDBJ databases">
        <title>The Natural Products Discovery Center: Release of the First 8490 Sequenced Strains for Exploring Actinobacteria Biosynthetic Diversity.</title>
        <authorList>
            <person name="Kalkreuter E."/>
            <person name="Kautsar S.A."/>
            <person name="Yang D."/>
            <person name="Bader C.D."/>
            <person name="Teijaro C.N."/>
            <person name="Fluegel L."/>
            <person name="Davis C.M."/>
            <person name="Simpson J.R."/>
            <person name="Lauterbach L."/>
            <person name="Steele A.D."/>
            <person name="Gui C."/>
            <person name="Meng S."/>
            <person name="Li G."/>
            <person name="Viehrig K."/>
            <person name="Ye F."/>
            <person name="Su P."/>
            <person name="Kiefer A.F."/>
            <person name="Nichols A."/>
            <person name="Cepeda A.J."/>
            <person name="Yan W."/>
            <person name="Fan B."/>
            <person name="Jiang Y."/>
            <person name="Adhikari A."/>
            <person name="Zheng C.-J."/>
            <person name="Schuster L."/>
            <person name="Cowan T.M."/>
            <person name="Smanski M.J."/>
            <person name="Chevrette M.G."/>
            <person name="De Carvalho L.P.S."/>
            <person name="Shen B."/>
        </authorList>
    </citation>
    <scope>NUCLEOTIDE SEQUENCE [LARGE SCALE GENOMIC DNA]</scope>
    <source>
        <strain evidence="3 4">NPDC021253</strain>
    </source>
</reference>
<dbReference type="EMBL" id="JBIRPU010000002">
    <property type="protein sequence ID" value="MFI0791883.1"/>
    <property type="molecule type" value="Genomic_DNA"/>
</dbReference>